<sequence length="755" mass="82861">MIKLKKEYFITILIAAAVVFSMAPAAVAATEYSHSVNWTGHGSDSQRCGTPDEDDPRYEIYTETGGWMHWVFANKGESTNATLVVNGVVYYAGEPLNANVWHFYTPFYNLTGLTATIYLNGEPEKPARLVISDYCPGDGNGNISEILTVLKTVNTSYNLTHSWSINKSVDTDNGHEHNGFPKIWLFADGSGNENATWTVNVNYTGSDESDHMIWGEITIINGGNVAANITSVVDELAGTPIFIDCNVTFPYTLPAGESLTCTYSNSTYATGFNNATVTTFNETREVQNLTYTSLPEPITWGDPDNEFFKTINVSDLSDLFGEVALGNVTAPNNMTFTYDKEFAWDDYGKDSCGDFVYNNTATIVETGQSADATLKVNVQPLITVEKTVDTSYNRTHNWSIDKSVDTEKGYEHEGFPKIWLFADGSGDENATWNVNVTYEGYQDSGHKVSGTITIINDNNVSVEITSAVDELNNSSPINVSWDIDGTPVTIPCTLPAYKNLTGTYSENGYVEGYNNVTVTTFYGWDEFNSTATDSAEIVWGDPNNEFFETINVSDLSELFDEVALGNVTAPANATFTYDKFFAWANYTCGDHSFNNTATIVETNQSADATLKVNVQCYDYETAFAKLDNEKAICFLDEGFDRWGWTNNITPGNYTMELWAAAGQCDTSKGTLVGNVTVIYTPGSVNVTYNVTPGYLLEETHVYAGTSMFPQVKVGKKTVDTIAPGQYYISIPSGYDGELYVIAHAVVGIPDPTFGP</sequence>
<protein>
    <submittedName>
        <fullName evidence="1">Uncharacterized protein</fullName>
    </submittedName>
</protein>
<evidence type="ECO:0000313" key="1">
    <source>
        <dbReference type="EMBL" id="MCQ6962410.1"/>
    </source>
</evidence>
<proteinExistence type="predicted"/>
<comment type="caution">
    <text evidence="1">The sequence shown here is derived from an EMBL/GenBank/DDBJ whole genome shotgun (WGS) entry which is preliminary data.</text>
</comment>
<gene>
    <name evidence="1" type="ORF">PV02_04335</name>
</gene>
<organism evidence="1 2">
    <name type="scientific">Methanolobus chelungpuianus</name>
    <dbReference type="NCBI Taxonomy" id="502115"/>
    <lineage>
        <taxon>Archaea</taxon>
        <taxon>Methanobacteriati</taxon>
        <taxon>Methanobacteriota</taxon>
        <taxon>Stenosarchaea group</taxon>
        <taxon>Methanomicrobia</taxon>
        <taxon>Methanosarcinales</taxon>
        <taxon>Methanosarcinaceae</taxon>
        <taxon>Methanolobus</taxon>
    </lineage>
</organism>
<dbReference type="AlphaFoldDB" id="A0AAE3H9W6"/>
<reference evidence="1 2" key="1">
    <citation type="journal article" date="2011" name="Appl. Environ. Microbiol.">
        <title>Methanogenic archaea isolated from Taiwan's Chelungpu fault.</title>
        <authorList>
            <person name="Wu S.Y."/>
            <person name="Lai M.C."/>
        </authorList>
    </citation>
    <scope>NUCLEOTIDE SEQUENCE [LARGE SCALE GENOMIC DNA]</scope>
    <source>
        <strain evidence="1 2">St545Mb</strain>
    </source>
</reference>
<name>A0AAE3H9W6_9EURY</name>
<dbReference type="EMBL" id="JTEO01000004">
    <property type="protein sequence ID" value="MCQ6962410.1"/>
    <property type="molecule type" value="Genomic_DNA"/>
</dbReference>
<accession>A0AAE3H9W6</accession>
<evidence type="ECO:0000313" key="2">
    <source>
        <dbReference type="Proteomes" id="UP001206983"/>
    </source>
</evidence>
<keyword evidence="2" id="KW-1185">Reference proteome</keyword>
<dbReference type="Proteomes" id="UP001206983">
    <property type="component" value="Unassembled WGS sequence"/>
</dbReference>